<dbReference type="EMBL" id="AMCV02000004">
    <property type="protein sequence ID" value="TDZ24657.1"/>
    <property type="molecule type" value="Genomic_DNA"/>
</dbReference>
<dbReference type="CDD" id="cd05251">
    <property type="entry name" value="NmrA_like_SDR_a"/>
    <property type="match status" value="1"/>
</dbReference>
<feature type="domain" description="NmrA-like" evidence="4">
    <location>
        <begin position="8"/>
        <end position="278"/>
    </location>
</feature>
<dbReference type="OrthoDB" id="4793041at2759"/>
<dbReference type="InterPro" id="IPR008030">
    <property type="entry name" value="NmrA-like"/>
</dbReference>
<evidence type="ECO:0000256" key="1">
    <source>
        <dbReference type="ARBA" id="ARBA00006328"/>
    </source>
</evidence>
<evidence type="ECO:0000256" key="3">
    <source>
        <dbReference type="ARBA" id="ARBA00023002"/>
    </source>
</evidence>
<dbReference type="Gene3D" id="3.40.50.720">
    <property type="entry name" value="NAD(P)-binding Rossmann-like Domain"/>
    <property type="match status" value="1"/>
</dbReference>
<sequence length="337" mass="37055">MPPRKTPRTIVVIGATGKQGGGVVRALLASDQDWHVRALTRDVNSSRAQYLLSDCSRYIEDDVGRLTLVQGHVYDLSSLQAAFSGAYGVFAITSEVYPGKTLIDEAEMAHEIEAGRNMVSAAEESGIEHFVFSSLPNMVKTTGGKFTGIHHMDNKYAVEQIAKKHLRGVTCLIPGFFYTNLGWPQYSQRQPDGEVRFCTAIPSDQVAQWTDPSYDMGSFAARVFDLGVDKTAGKTYPVMSPLITPDQMAATFARLTGQPASHSPITPERFGEMTAPFVGPALKADAQQMMEWASMTPSDKICFGAMEPHEDRSFEDLGLKASTFEDWLRRSGWKGPE</sequence>
<protein>
    <submittedName>
        <fullName evidence="5">NmrA-like family domain-containing protein 1</fullName>
    </submittedName>
</protein>
<gene>
    <name evidence="5" type="primary">NMRAL1-3</name>
    <name evidence="5" type="ORF">Cob_v002409</name>
</gene>
<keyword evidence="6" id="KW-1185">Reference proteome</keyword>
<comment type="similarity">
    <text evidence="1">Belongs to the NmrA-type oxidoreductase family.</text>
</comment>
<dbReference type="STRING" id="1213857.A0A484G4Z4"/>
<dbReference type="Gene3D" id="3.90.25.10">
    <property type="entry name" value="UDP-galactose 4-epimerase, domain 1"/>
    <property type="match status" value="1"/>
</dbReference>
<proteinExistence type="inferred from homology"/>
<dbReference type="GO" id="GO:0005634">
    <property type="term" value="C:nucleus"/>
    <property type="evidence" value="ECO:0007669"/>
    <property type="project" value="TreeGrafter"/>
</dbReference>
<dbReference type="Pfam" id="PF05368">
    <property type="entry name" value="NmrA"/>
    <property type="match status" value="1"/>
</dbReference>
<reference evidence="6" key="1">
    <citation type="journal article" date="2013" name="New Phytol.">
        <title>Comparative genomic and transcriptomic analyses reveal the hemibiotrophic stage shift of Colletotrichum fungi.</title>
        <authorList>
            <person name="Gan P."/>
            <person name="Ikeda K."/>
            <person name="Irieda H."/>
            <person name="Narusaka M."/>
            <person name="O'Connell R.J."/>
            <person name="Narusaka Y."/>
            <person name="Takano Y."/>
            <person name="Kubo Y."/>
            <person name="Shirasu K."/>
        </authorList>
    </citation>
    <scope>NUCLEOTIDE SEQUENCE [LARGE SCALE GENOMIC DNA]</scope>
    <source>
        <strain evidence="6">104-T / ATCC 96160 / CBS 514.97 / LARS 414 / MAFF 240422</strain>
    </source>
</reference>
<keyword evidence="3" id="KW-0560">Oxidoreductase</keyword>
<accession>A0A484G4Z4</accession>
<organism evidence="5 6">
    <name type="scientific">Colletotrichum orbiculare (strain 104-T / ATCC 96160 / CBS 514.97 / LARS 414 / MAFF 240422)</name>
    <name type="common">Cucumber anthracnose fungus</name>
    <name type="synonym">Colletotrichum lagenarium</name>
    <dbReference type="NCBI Taxonomy" id="1213857"/>
    <lineage>
        <taxon>Eukaryota</taxon>
        <taxon>Fungi</taxon>
        <taxon>Dikarya</taxon>
        <taxon>Ascomycota</taxon>
        <taxon>Pezizomycotina</taxon>
        <taxon>Sordariomycetes</taxon>
        <taxon>Hypocreomycetidae</taxon>
        <taxon>Glomerellales</taxon>
        <taxon>Glomerellaceae</taxon>
        <taxon>Colletotrichum</taxon>
        <taxon>Colletotrichum orbiculare species complex</taxon>
    </lineage>
</organism>
<evidence type="ECO:0000259" key="4">
    <source>
        <dbReference type="Pfam" id="PF05368"/>
    </source>
</evidence>
<dbReference type="InterPro" id="IPR051164">
    <property type="entry name" value="NmrA-like_oxidored"/>
</dbReference>
<dbReference type="PANTHER" id="PTHR42748">
    <property type="entry name" value="NITROGEN METABOLITE REPRESSION PROTEIN NMRA FAMILY MEMBER"/>
    <property type="match status" value="1"/>
</dbReference>
<dbReference type="PANTHER" id="PTHR42748:SF30">
    <property type="entry name" value="NMRA-LIKE DOMAIN-CONTAINING PROTEIN"/>
    <property type="match status" value="1"/>
</dbReference>
<comment type="caution">
    <text evidence="5">The sequence shown here is derived from an EMBL/GenBank/DDBJ whole genome shotgun (WGS) entry which is preliminary data.</text>
</comment>
<name>A0A484G4Z4_COLOR</name>
<keyword evidence="2" id="KW-0521">NADP</keyword>
<reference evidence="6" key="2">
    <citation type="journal article" date="2019" name="Mol. Plant Microbe Interact.">
        <title>Genome sequence resources for four phytopathogenic fungi from the Colletotrichum orbiculare species complex.</title>
        <authorList>
            <person name="Gan P."/>
            <person name="Tsushima A."/>
            <person name="Narusaka M."/>
            <person name="Narusaka Y."/>
            <person name="Takano Y."/>
            <person name="Kubo Y."/>
            <person name="Shirasu K."/>
        </authorList>
    </citation>
    <scope>GENOME REANNOTATION</scope>
    <source>
        <strain evidence="6">104-T / ATCC 96160 / CBS 514.97 / LARS 414 / MAFF 240422</strain>
    </source>
</reference>
<dbReference type="SUPFAM" id="SSF51735">
    <property type="entry name" value="NAD(P)-binding Rossmann-fold domains"/>
    <property type="match status" value="1"/>
</dbReference>
<dbReference type="GO" id="GO:0016491">
    <property type="term" value="F:oxidoreductase activity"/>
    <property type="evidence" value="ECO:0007669"/>
    <property type="project" value="UniProtKB-KW"/>
</dbReference>
<evidence type="ECO:0000313" key="6">
    <source>
        <dbReference type="Proteomes" id="UP000014480"/>
    </source>
</evidence>
<dbReference type="InterPro" id="IPR036291">
    <property type="entry name" value="NAD(P)-bd_dom_sf"/>
</dbReference>
<evidence type="ECO:0000256" key="2">
    <source>
        <dbReference type="ARBA" id="ARBA00022857"/>
    </source>
</evidence>
<evidence type="ECO:0000313" key="5">
    <source>
        <dbReference type="EMBL" id="TDZ24657.1"/>
    </source>
</evidence>
<dbReference type="AlphaFoldDB" id="A0A484G4Z4"/>
<dbReference type="Proteomes" id="UP000014480">
    <property type="component" value="Unassembled WGS sequence"/>
</dbReference>